<gene>
    <name evidence="1" type="ORF">CR513_22341</name>
</gene>
<dbReference type="Proteomes" id="UP000257109">
    <property type="component" value="Unassembled WGS sequence"/>
</dbReference>
<accession>A0A371GXI9</accession>
<keyword evidence="2" id="KW-1185">Reference proteome</keyword>
<name>A0A371GXI9_MUCPR</name>
<dbReference type="OrthoDB" id="1751726at2759"/>
<reference evidence="1" key="1">
    <citation type="submission" date="2018-05" db="EMBL/GenBank/DDBJ databases">
        <title>Draft genome of Mucuna pruriens seed.</title>
        <authorList>
            <person name="Nnadi N.E."/>
            <person name="Vos R."/>
            <person name="Hasami M.H."/>
            <person name="Devisetty U.K."/>
            <person name="Aguiy J.C."/>
        </authorList>
    </citation>
    <scope>NUCLEOTIDE SEQUENCE [LARGE SCALE GENOMIC DNA]</scope>
    <source>
        <strain evidence="1">JCA_2017</strain>
    </source>
</reference>
<feature type="non-terminal residue" evidence="1">
    <location>
        <position position="1"/>
    </location>
</feature>
<dbReference type="EMBL" id="QJKJ01004189">
    <property type="protein sequence ID" value="RDX95166.1"/>
    <property type="molecule type" value="Genomic_DNA"/>
</dbReference>
<comment type="caution">
    <text evidence="1">The sequence shown here is derived from an EMBL/GenBank/DDBJ whole genome shotgun (WGS) entry which is preliminary data.</text>
</comment>
<organism evidence="1 2">
    <name type="scientific">Mucuna pruriens</name>
    <name type="common">Velvet bean</name>
    <name type="synonym">Dolichos pruriens</name>
    <dbReference type="NCBI Taxonomy" id="157652"/>
    <lineage>
        <taxon>Eukaryota</taxon>
        <taxon>Viridiplantae</taxon>
        <taxon>Streptophyta</taxon>
        <taxon>Embryophyta</taxon>
        <taxon>Tracheophyta</taxon>
        <taxon>Spermatophyta</taxon>
        <taxon>Magnoliopsida</taxon>
        <taxon>eudicotyledons</taxon>
        <taxon>Gunneridae</taxon>
        <taxon>Pentapetalae</taxon>
        <taxon>rosids</taxon>
        <taxon>fabids</taxon>
        <taxon>Fabales</taxon>
        <taxon>Fabaceae</taxon>
        <taxon>Papilionoideae</taxon>
        <taxon>50 kb inversion clade</taxon>
        <taxon>NPAAA clade</taxon>
        <taxon>indigoferoid/millettioid clade</taxon>
        <taxon>Phaseoleae</taxon>
        <taxon>Mucuna</taxon>
    </lineage>
</organism>
<protein>
    <submittedName>
        <fullName evidence="1">Uncharacterized protein</fullName>
    </submittedName>
</protein>
<sequence length="102" mass="11576">MPPKMTKRVEALEAKMAKLLDRCSIDERHNGTRDALFSNGDSLTECWMETMKVELPLFGGIDPVFEVHGTLEEVKVKLAKLSMEGSTIYYFNLLNETEDHLA</sequence>
<evidence type="ECO:0000313" key="2">
    <source>
        <dbReference type="Proteomes" id="UP000257109"/>
    </source>
</evidence>
<dbReference type="AlphaFoldDB" id="A0A371GXI9"/>
<evidence type="ECO:0000313" key="1">
    <source>
        <dbReference type="EMBL" id="RDX95166.1"/>
    </source>
</evidence>
<proteinExistence type="predicted"/>